<organism evidence="1 2">
    <name type="scientific">Photobacterium aphoticum</name>
    <dbReference type="NCBI Taxonomy" id="754436"/>
    <lineage>
        <taxon>Bacteria</taxon>
        <taxon>Pseudomonadati</taxon>
        <taxon>Pseudomonadota</taxon>
        <taxon>Gammaproteobacteria</taxon>
        <taxon>Vibrionales</taxon>
        <taxon>Vibrionaceae</taxon>
        <taxon>Photobacterium</taxon>
    </lineage>
</organism>
<accession>A0A090QRL5</accession>
<sequence>MTEFKIWNLFDQNCSEEKRVFSGNGISPYSALQSNAA</sequence>
<dbReference type="Proteomes" id="UP000029227">
    <property type="component" value="Unassembled WGS sequence"/>
</dbReference>
<evidence type="ECO:0000313" key="1">
    <source>
        <dbReference type="EMBL" id="GAL05526.1"/>
    </source>
</evidence>
<protein>
    <submittedName>
        <fullName evidence="1">Uncharacterized protein</fullName>
    </submittedName>
</protein>
<proteinExistence type="predicted"/>
<comment type="caution">
    <text evidence="1">The sequence shown here is derived from an EMBL/GenBank/DDBJ whole genome shotgun (WGS) entry which is preliminary data.</text>
</comment>
<reference evidence="1 2" key="1">
    <citation type="journal article" date="2014" name="Genome Announc.">
        <title>Draft Genome Sequences of Two Vibrionaceae Species, Vibrio ponticus C121 and Photobacterium aphoticum C119, Isolated as Coral Reef Microbiota.</title>
        <authorList>
            <person name="Al-saari N."/>
            <person name="Meirelles P.M."/>
            <person name="Mino S."/>
            <person name="Suda W."/>
            <person name="Oshima K."/>
            <person name="Hattori M."/>
            <person name="Ohkuma M."/>
            <person name="Thompson F.L."/>
            <person name="Gomez-Gil B."/>
            <person name="Sawabe T."/>
            <person name="Sawabe T."/>
        </authorList>
    </citation>
    <scope>NUCLEOTIDE SEQUENCE [LARGE SCALE GENOMIC DNA]</scope>
    <source>
        <strain evidence="1 2">JCM 19237</strain>
    </source>
</reference>
<dbReference type="AlphaFoldDB" id="A0A090QRL5"/>
<dbReference type="STRING" id="754436.JCM19237_616"/>
<evidence type="ECO:0000313" key="2">
    <source>
        <dbReference type="Proteomes" id="UP000029227"/>
    </source>
</evidence>
<gene>
    <name evidence="1" type="ORF">JCM19237_616</name>
</gene>
<name>A0A090QRL5_9GAMM</name>
<dbReference type="EMBL" id="BBMN01000007">
    <property type="protein sequence ID" value="GAL05526.1"/>
    <property type="molecule type" value="Genomic_DNA"/>
</dbReference>